<keyword evidence="1" id="KW-0808">Transferase</keyword>
<gene>
    <name evidence="1" type="ORF">Gxy13693_005_012</name>
</gene>
<dbReference type="InterPro" id="IPR051239">
    <property type="entry name" value="2'-dNMP_N-hydrolase"/>
</dbReference>
<dbReference type="GO" id="GO:0016740">
    <property type="term" value="F:transferase activity"/>
    <property type="evidence" value="ECO:0007669"/>
    <property type="project" value="UniProtKB-KW"/>
</dbReference>
<dbReference type="GO" id="GO:0009159">
    <property type="term" value="P:deoxyribonucleoside monophosphate catabolic process"/>
    <property type="evidence" value="ECO:0007669"/>
    <property type="project" value="TreeGrafter"/>
</dbReference>
<protein>
    <submittedName>
        <fullName evidence="1">Nucleoside 2-deoxyribosyltransferase</fullName>
    </submittedName>
</protein>
<organism evidence="1 2">
    <name type="scientific">Komagataeibacter xylinus NBRC 13693</name>
    <dbReference type="NCBI Taxonomy" id="1234668"/>
    <lineage>
        <taxon>Bacteria</taxon>
        <taxon>Pseudomonadati</taxon>
        <taxon>Pseudomonadota</taxon>
        <taxon>Alphaproteobacteria</taxon>
        <taxon>Acetobacterales</taxon>
        <taxon>Acetobacteraceae</taxon>
        <taxon>Komagataeibacter</taxon>
    </lineage>
</organism>
<proteinExistence type="predicted"/>
<dbReference type="Pfam" id="PF05014">
    <property type="entry name" value="Nuc_deoxyrib_tr"/>
    <property type="match status" value="1"/>
</dbReference>
<dbReference type="AlphaFoldDB" id="A0A0D6Q6X5"/>
<evidence type="ECO:0000313" key="2">
    <source>
        <dbReference type="Proteomes" id="UP000032683"/>
    </source>
</evidence>
<reference evidence="1 2" key="1">
    <citation type="submission" date="2012-11" db="EMBL/GenBank/DDBJ databases">
        <title>Whole genome sequence of Gluconacetobacter xylinus NBRC 13693.</title>
        <authorList>
            <person name="Azuma Y."/>
            <person name="Higashiura N."/>
            <person name="Hirakawa H."/>
            <person name="Matsushita K."/>
        </authorList>
    </citation>
    <scope>NUCLEOTIDE SEQUENCE [LARGE SCALE GENOMIC DNA]</scope>
    <source>
        <strain evidence="1 2">NBRC 13693</strain>
    </source>
</reference>
<dbReference type="InterPro" id="IPR007710">
    <property type="entry name" value="Nucleoside_deoxyribTrfase"/>
</dbReference>
<sequence length="243" mass="25956">MWHSGQWDHGPAEKAIQAGTDLLLFIHNEQAGSYMTTQPKTTRAPRIYLAGDTVFRPAAAELFRAMKDICTAAGLEGVCPFDGQAEVDALAPGAETSLLIARLDRDLMDGCDAGVFCLDPFRRAADMDPGTAVEIGYMAAQGKMLAGYTVDGRPYPRKVAEYRSRAWGDALRERQGTGGSGGMEDADGLIVHSEGMVQNAMTEGFIRLSGGTVCVDADLLTAFAMAIDSLRQRLPGSAAPHNN</sequence>
<dbReference type="Gene3D" id="3.40.50.450">
    <property type="match status" value="1"/>
</dbReference>
<dbReference type="Proteomes" id="UP000032683">
    <property type="component" value="Unassembled WGS sequence"/>
</dbReference>
<dbReference type="EMBL" id="BANJ01000005">
    <property type="protein sequence ID" value="GAN98531.1"/>
    <property type="molecule type" value="Genomic_DNA"/>
</dbReference>
<dbReference type="SUPFAM" id="SSF52309">
    <property type="entry name" value="N-(deoxy)ribosyltransferase-like"/>
    <property type="match status" value="1"/>
</dbReference>
<comment type="caution">
    <text evidence="1">The sequence shown here is derived from an EMBL/GenBank/DDBJ whole genome shotgun (WGS) entry which is preliminary data.</text>
</comment>
<name>A0A0D6Q6X5_KOMXY</name>
<dbReference type="PANTHER" id="PTHR15364">
    <property type="entry name" value="2'-DEOXYNUCLEOSIDE 5'-PHOSPHATE N-HYDROLASE 1"/>
    <property type="match status" value="1"/>
</dbReference>
<accession>A0A0D6Q6X5</accession>
<evidence type="ECO:0000313" key="1">
    <source>
        <dbReference type="EMBL" id="GAN98531.1"/>
    </source>
</evidence>
<dbReference type="GO" id="GO:0070694">
    <property type="term" value="F:5-hydroxymethyl-dUMP N-hydrolase activity"/>
    <property type="evidence" value="ECO:0007669"/>
    <property type="project" value="TreeGrafter"/>
</dbReference>
<dbReference type="PANTHER" id="PTHR15364:SF0">
    <property type="entry name" value="2'-DEOXYNUCLEOSIDE 5'-PHOSPHATE N-HYDROLASE 1"/>
    <property type="match status" value="1"/>
</dbReference>